<dbReference type="Pfam" id="PF04657">
    <property type="entry name" value="DMT_YdcZ"/>
    <property type="match status" value="1"/>
</dbReference>
<proteinExistence type="predicted"/>
<evidence type="ECO:0000313" key="3">
    <source>
        <dbReference type="Proteomes" id="UP000051841"/>
    </source>
</evidence>
<dbReference type="RefSeq" id="WP_029071464.1">
    <property type="nucleotide sequence ID" value="NZ_JQBL01000001.1"/>
</dbReference>
<dbReference type="EMBL" id="JQBL01000001">
    <property type="protein sequence ID" value="KRN51488.1"/>
    <property type="molecule type" value="Genomic_DNA"/>
</dbReference>
<keyword evidence="1" id="KW-0812">Transmembrane</keyword>
<organism evidence="2 3">
    <name type="scientific">Kandleria vitulina DSM 20405</name>
    <dbReference type="NCBI Taxonomy" id="1410657"/>
    <lineage>
        <taxon>Bacteria</taxon>
        <taxon>Bacillati</taxon>
        <taxon>Bacillota</taxon>
        <taxon>Erysipelotrichia</taxon>
        <taxon>Erysipelotrichales</taxon>
        <taxon>Coprobacillaceae</taxon>
        <taxon>Kandleria</taxon>
    </lineage>
</organism>
<reference evidence="2 3" key="1">
    <citation type="journal article" date="2015" name="Genome Announc.">
        <title>Expanding the biotechnology potential of lactobacilli through comparative genomics of 213 strains and associated genera.</title>
        <authorList>
            <person name="Sun Z."/>
            <person name="Harris H.M."/>
            <person name="McCann A."/>
            <person name="Guo C."/>
            <person name="Argimon S."/>
            <person name="Zhang W."/>
            <person name="Yang X."/>
            <person name="Jeffery I.B."/>
            <person name="Cooney J.C."/>
            <person name="Kagawa T.F."/>
            <person name="Liu W."/>
            <person name="Song Y."/>
            <person name="Salvetti E."/>
            <person name="Wrobel A."/>
            <person name="Rasinkangas P."/>
            <person name="Parkhill J."/>
            <person name="Rea M.C."/>
            <person name="O'Sullivan O."/>
            <person name="Ritari J."/>
            <person name="Douillard F.P."/>
            <person name="Paul Ross R."/>
            <person name="Yang R."/>
            <person name="Briner A.E."/>
            <person name="Felis G.E."/>
            <person name="de Vos W.M."/>
            <person name="Barrangou R."/>
            <person name="Klaenhammer T.R."/>
            <person name="Caufield P.W."/>
            <person name="Cui Y."/>
            <person name="Zhang H."/>
            <person name="O'Toole P.W."/>
        </authorList>
    </citation>
    <scope>NUCLEOTIDE SEQUENCE [LARGE SCALE GENOMIC DNA]</scope>
    <source>
        <strain evidence="2 3">DSM 20405</strain>
    </source>
</reference>
<dbReference type="PANTHER" id="PTHR34821">
    <property type="entry name" value="INNER MEMBRANE PROTEIN YDCZ"/>
    <property type="match status" value="1"/>
</dbReference>
<feature type="transmembrane region" description="Helical" evidence="1">
    <location>
        <begin position="64"/>
        <end position="83"/>
    </location>
</feature>
<evidence type="ECO:0000256" key="1">
    <source>
        <dbReference type="SAM" id="Phobius"/>
    </source>
</evidence>
<keyword evidence="1" id="KW-0472">Membrane</keyword>
<dbReference type="GO" id="GO:0005886">
    <property type="term" value="C:plasma membrane"/>
    <property type="evidence" value="ECO:0007669"/>
    <property type="project" value="TreeGrafter"/>
</dbReference>
<evidence type="ECO:0000313" key="2">
    <source>
        <dbReference type="EMBL" id="KRN51488.1"/>
    </source>
</evidence>
<gene>
    <name evidence="2" type="ORF">IV49_GL000105</name>
</gene>
<dbReference type="PATRIC" id="fig|1410657.5.peg.107"/>
<dbReference type="AlphaFoldDB" id="A0A0R2HEK6"/>
<feature type="transmembrane region" description="Helical" evidence="1">
    <location>
        <begin position="89"/>
        <end position="107"/>
    </location>
</feature>
<keyword evidence="3" id="KW-1185">Reference proteome</keyword>
<keyword evidence="1" id="KW-1133">Transmembrane helix</keyword>
<dbReference type="PANTHER" id="PTHR34821:SF2">
    <property type="entry name" value="INNER MEMBRANE PROTEIN YDCZ"/>
    <property type="match status" value="1"/>
</dbReference>
<dbReference type="InterPro" id="IPR006750">
    <property type="entry name" value="YdcZ"/>
</dbReference>
<accession>A0A0R2HEK6</accession>
<name>A0A0R2HEK6_9FIRM</name>
<feature type="transmembrane region" description="Helical" evidence="1">
    <location>
        <begin position="119"/>
        <end position="138"/>
    </location>
</feature>
<comment type="caution">
    <text evidence="2">The sequence shown here is derived from an EMBL/GenBank/DDBJ whole genome shotgun (WGS) entry which is preliminary data.</text>
</comment>
<dbReference type="Proteomes" id="UP000051841">
    <property type="component" value="Unassembled WGS sequence"/>
</dbReference>
<protein>
    <submittedName>
        <fullName evidence="2">Uncharacterized protein</fullName>
    </submittedName>
</protein>
<feature type="transmembrane region" description="Helical" evidence="1">
    <location>
        <begin position="34"/>
        <end position="52"/>
    </location>
</feature>
<sequence>MNYLYAILCGTIVSLMSIFNGQLSAITGSYLSTVIIHLSGLMTVIMFMLATRQSIKFNKETPKFAYLGGVIGVSTTLFQVIAVGSIGTAAMTALSLLGQMCTSIFLEQYGLLGVTKQELTLAKFVGLVIVAGGIGVMML</sequence>